<keyword evidence="5" id="KW-0408">Iron</keyword>
<dbReference type="EMBL" id="JACRSV010000002">
    <property type="protein sequence ID" value="MBC8560150.1"/>
    <property type="molecule type" value="Genomic_DNA"/>
</dbReference>
<evidence type="ECO:0000256" key="5">
    <source>
        <dbReference type="ARBA" id="ARBA00023004"/>
    </source>
</evidence>
<evidence type="ECO:0000259" key="7">
    <source>
        <dbReference type="PROSITE" id="PS51918"/>
    </source>
</evidence>
<keyword evidence="9" id="KW-1185">Reference proteome</keyword>
<feature type="domain" description="Radical SAM core" evidence="7">
    <location>
        <begin position="1"/>
        <end position="215"/>
    </location>
</feature>
<evidence type="ECO:0000256" key="4">
    <source>
        <dbReference type="ARBA" id="ARBA00022723"/>
    </source>
</evidence>
<organism evidence="8 9">
    <name type="scientific">Fumia xinanensis</name>
    <dbReference type="NCBI Taxonomy" id="2763659"/>
    <lineage>
        <taxon>Bacteria</taxon>
        <taxon>Bacillati</taxon>
        <taxon>Bacillota</taxon>
        <taxon>Clostridia</taxon>
        <taxon>Eubacteriales</taxon>
        <taxon>Oscillospiraceae</taxon>
        <taxon>Fumia</taxon>
    </lineage>
</organism>
<dbReference type="GO" id="GO:0003824">
    <property type="term" value="F:catalytic activity"/>
    <property type="evidence" value="ECO:0007669"/>
    <property type="project" value="InterPro"/>
</dbReference>
<dbReference type="InterPro" id="IPR017200">
    <property type="entry name" value="PqqE-like"/>
</dbReference>
<keyword evidence="2" id="KW-0004">4Fe-4S</keyword>
<gene>
    <name evidence="8" type="ORF">H8710_08725</name>
</gene>
<evidence type="ECO:0000313" key="8">
    <source>
        <dbReference type="EMBL" id="MBC8560150.1"/>
    </source>
</evidence>
<protein>
    <submittedName>
        <fullName evidence="8">Radical SAM protein</fullName>
    </submittedName>
</protein>
<dbReference type="InterPro" id="IPR013785">
    <property type="entry name" value="Aldolase_TIM"/>
</dbReference>
<dbReference type="SUPFAM" id="SSF102114">
    <property type="entry name" value="Radical SAM enzymes"/>
    <property type="match status" value="1"/>
</dbReference>
<dbReference type="PANTHER" id="PTHR11228">
    <property type="entry name" value="RADICAL SAM DOMAIN PROTEIN"/>
    <property type="match status" value="1"/>
</dbReference>
<evidence type="ECO:0000256" key="2">
    <source>
        <dbReference type="ARBA" id="ARBA00022485"/>
    </source>
</evidence>
<comment type="cofactor">
    <cofactor evidence="1">
        <name>[4Fe-4S] cluster</name>
        <dbReference type="ChEBI" id="CHEBI:49883"/>
    </cofactor>
</comment>
<evidence type="ECO:0000313" key="9">
    <source>
        <dbReference type="Proteomes" id="UP000610760"/>
    </source>
</evidence>
<comment type="caution">
    <text evidence="8">The sequence shown here is derived from an EMBL/GenBank/DDBJ whole genome shotgun (WGS) entry which is preliminary data.</text>
</comment>
<dbReference type="GO" id="GO:0046872">
    <property type="term" value="F:metal ion binding"/>
    <property type="evidence" value="ECO:0007669"/>
    <property type="project" value="UniProtKB-KW"/>
</dbReference>
<dbReference type="NCBIfam" id="TIGR04085">
    <property type="entry name" value="rSAM_more_4Fe4S"/>
    <property type="match status" value="1"/>
</dbReference>
<reference evidence="8" key="1">
    <citation type="submission" date="2020-08" db="EMBL/GenBank/DDBJ databases">
        <title>Genome public.</title>
        <authorList>
            <person name="Liu C."/>
            <person name="Sun Q."/>
        </authorList>
    </citation>
    <scope>NUCLEOTIDE SEQUENCE</scope>
    <source>
        <strain evidence="8">NSJ-33</strain>
    </source>
</reference>
<dbReference type="SFLD" id="SFLDG01067">
    <property type="entry name" value="SPASM/twitch_domain_containing"/>
    <property type="match status" value="1"/>
</dbReference>
<keyword evidence="3" id="KW-0949">S-adenosyl-L-methionine</keyword>
<dbReference type="Gene3D" id="3.20.20.70">
    <property type="entry name" value="Aldolase class I"/>
    <property type="match status" value="1"/>
</dbReference>
<dbReference type="InterPro" id="IPR050377">
    <property type="entry name" value="Radical_SAM_PqqE_MftC-like"/>
</dbReference>
<proteinExistence type="predicted"/>
<dbReference type="Proteomes" id="UP000610760">
    <property type="component" value="Unassembled WGS sequence"/>
</dbReference>
<dbReference type="CDD" id="cd01335">
    <property type="entry name" value="Radical_SAM"/>
    <property type="match status" value="1"/>
</dbReference>
<dbReference type="SFLD" id="SFLDG01386">
    <property type="entry name" value="main_SPASM_domain-containing"/>
    <property type="match status" value="1"/>
</dbReference>
<dbReference type="PROSITE" id="PS51918">
    <property type="entry name" value="RADICAL_SAM"/>
    <property type="match status" value="1"/>
</dbReference>
<dbReference type="Pfam" id="PF04055">
    <property type="entry name" value="Radical_SAM"/>
    <property type="match status" value="1"/>
</dbReference>
<dbReference type="PIRSF" id="PIRSF037420">
    <property type="entry name" value="PQQ_syn_pqqE"/>
    <property type="match status" value="1"/>
</dbReference>
<dbReference type="GO" id="GO:0051539">
    <property type="term" value="F:4 iron, 4 sulfur cluster binding"/>
    <property type="evidence" value="ECO:0007669"/>
    <property type="project" value="UniProtKB-KW"/>
</dbReference>
<name>A0A926E5Z0_9FIRM</name>
<accession>A0A926E5Z0</accession>
<evidence type="ECO:0000256" key="3">
    <source>
        <dbReference type="ARBA" id="ARBA00022691"/>
    </source>
</evidence>
<dbReference type="AlphaFoldDB" id="A0A926E5Z0"/>
<dbReference type="InterPro" id="IPR007197">
    <property type="entry name" value="rSAM"/>
</dbReference>
<dbReference type="SFLD" id="SFLDS00029">
    <property type="entry name" value="Radical_SAM"/>
    <property type="match status" value="1"/>
</dbReference>
<keyword evidence="4" id="KW-0479">Metal-binding</keyword>
<evidence type="ECO:0000256" key="6">
    <source>
        <dbReference type="ARBA" id="ARBA00023014"/>
    </source>
</evidence>
<keyword evidence="6" id="KW-0411">Iron-sulfur</keyword>
<sequence length="341" mass="38588">MNVKMIYVEITNQCNLNCRTCYNRSGLNRERKEISKMQLETMIEKFLPYGLRRVILSGGEPTLHTAFHDVLGLVDQYPDLSFGVVTNGTNPDGALIEMLNTRKNLTLQVSLDGSCEKQNEKTRGKGNFDKALSFAQQVHRPDSAPLLKMVISQQNYDDIESFYQLAVSLGFLPEFAFIYKSGNGSEKWEDKSLSPQQKIKALNLIERLNKEFDTEAFLPLCSMKCPYIDGTDGLSLCVKTDGSIQPCQTLYDSRYSMGNIFHLDMDSIEEKAQGMVQLAQQRLRCDYGCDRCLLEEGCSRGCMAAAVTLHGDPLQEDGDCEYRKLIFLKQSLSKMKKDLIR</sequence>
<evidence type="ECO:0000256" key="1">
    <source>
        <dbReference type="ARBA" id="ARBA00001966"/>
    </source>
</evidence>
<dbReference type="PANTHER" id="PTHR11228:SF7">
    <property type="entry name" value="PQQA PEPTIDE CYCLASE"/>
    <property type="match status" value="1"/>
</dbReference>
<dbReference type="RefSeq" id="WP_249295144.1">
    <property type="nucleotide sequence ID" value="NZ_JACRSV010000002.1"/>
</dbReference>
<dbReference type="InterPro" id="IPR023885">
    <property type="entry name" value="4Fe4S-binding_SPASM_dom"/>
</dbReference>
<dbReference type="InterPro" id="IPR058240">
    <property type="entry name" value="rSAM_sf"/>
</dbReference>